<gene>
    <name evidence="3" type="ORF">RFULGI_LOCUS11438</name>
</gene>
<dbReference type="SUPFAM" id="SSF52540">
    <property type="entry name" value="P-loop containing nucleoside triphosphate hydrolases"/>
    <property type="match status" value="1"/>
</dbReference>
<comment type="caution">
    <text evidence="3">The sequence shown here is derived from an EMBL/GenBank/DDBJ whole genome shotgun (WGS) entry which is preliminary data.</text>
</comment>
<proteinExistence type="predicted"/>
<evidence type="ECO:0000313" key="4">
    <source>
        <dbReference type="Proteomes" id="UP000789396"/>
    </source>
</evidence>
<dbReference type="OrthoDB" id="2418385at2759"/>
<dbReference type="GO" id="GO:0003724">
    <property type="term" value="F:RNA helicase activity"/>
    <property type="evidence" value="ECO:0007669"/>
    <property type="project" value="InterPro"/>
</dbReference>
<dbReference type="EMBL" id="CAJVPZ010024928">
    <property type="protein sequence ID" value="CAG8720697.1"/>
    <property type="molecule type" value="Genomic_DNA"/>
</dbReference>
<evidence type="ECO:0000313" key="3">
    <source>
        <dbReference type="EMBL" id="CAG8720697.1"/>
    </source>
</evidence>
<evidence type="ECO:0000256" key="1">
    <source>
        <dbReference type="SAM" id="MobiDB-lite"/>
    </source>
</evidence>
<feature type="compositionally biased region" description="Acidic residues" evidence="1">
    <location>
        <begin position="656"/>
        <end position="668"/>
    </location>
</feature>
<dbReference type="GO" id="GO:0003723">
    <property type="term" value="F:RNA binding"/>
    <property type="evidence" value="ECO:0007669"/>
    <property type="project" value="InterPro"/>
</dbReference>
<sequence>KFKCTQKIPEKQRKELEDEFQKTGEMPFCNLCKNKHIRCKNFSCSNCCEKFKCNSPGKCDYCKKLGIECEYTFPRTQEEFEKYSIPRTQEEFEKYSIPRTQEEFEKYSIPRTQEEFEKYPRLVYIIHQFEITEGGRVYNQAHLIFNIKMTITSVKKLFKDDEIFFSKESAKDDSSSNQEYAKKIYNRCKLHHNEHCDDKCCLSRTLARCKGSPEIVGPFEFGKWKCLEGSNKNKECEKIIEMKLDDMKRVNNIITYSIPFNQVIDKSAELLPRGWINSLKTLKNLEEEKSKNKTKHIPEKKHYPKNFFFYGDSGPGKSTLMEKLAVALSKGRPHCIKAKDREYIDEYQNQVCIIKDELTHDTFNFEDLLSCCEKDNLAIKQRNKMPIGIVSKFHLFTAQDSFDNIFCFEKCKDGVKSKDEPVKSKEKRIAIFRRFTKARAYTHGYIIKLEGRYERDGRVKFIIESDELNNPGDLNEFIHGNFDIKFVEGITLEEAKKYVYDDEIDDLYKDEDEEVYLKIKVDMSHILGGVICDVNDKENSFWVYNKNWQGDLPSNFIYPENLNKINKKLREKIQSSENLNNIDKKLREKIQYDESLEFDHNENLREEGNYEENSFRENAPEGNCMEENNLDNNFIDEEPRQIQNNHEESNKKHLFEDEESDIDEDDRH</sequence>
<name>A0A9N9NBY5_9GLOM</name>
<protein>
    <submittedName>
        <fullName evidence="3">6882_t:CDS:1</fullName>
    </submittedName>
</protein>
<dbReference type="Proteomes" id="UP000789396">
    <property type="component" value="Unassembled WGS sequence"/>
</dbReference>
<feature type="non-terminal residue" evidence="3">
    <location>
        <position position="668"/>
    </location>
</feature>
<feature type="compositionally biased region" description="Basic and acidic residues" evidence="1">
    <location>
        <begin position="637"/>
        <end position="655"/>
    </location>
</feature>
<feature type="non-terminal residue" evidence="3">
    <location>
        <position position="1"/>
    </location>
</feature>
<dbReference type="AlphaFoldDB" id="A0A9N9NBY5"/>
<feature type="compositionally biased region" description="Basic and acidic residues" evidence="1">
    <location>
        <begin position="599"/>
        <end position="619"/>
    </location>
</feature>
<reference evidence="3" key="1">
    <citation type="submission" date="2021-06" db="EMBL/GenBank/DDBJ databases">
        <authorList>
            <person name="Kallberg Y."/>
            <person name="Tangrot J."/>
            <person name="Rosling A."/>
        </authorList>
    </citation>
    <scope>NUCLEOTIDE SEQUENCE</scope>
    <source>
        <strain evidence="3">IN212</strain>
    </source>
</reference>
<feature type="domain" description="Helicase superfamily 3 single-stranded DNA/RNA virus" evidence="2">
    <location>
        <begin position="308"/>
        <end position="364"/>
    </location>
</feature>
<evidence type="ECO:0000259" key="2">
    <source>
        <dbReference type="Pfam" id="PF00910"/>
    </source>
</evidence>
<dbReference type="InterPro" id="IPR027417">
    <property type="entry name" value="P-loop_NTPase"/>
</dbReference>
<dbReference type="Pfam" id="PF00910">
    <property type="entry name" value="RNA_helicase"/>
    <property type="match status" value="1"/>
</dbReference>
<dbReference type="Gene3D" id="3.40.50.300">
    <property type="entry name" value="P-loop containing nucleotide triphosphate hydrolases"/>
    <property type="match status" value="1"/>
</dbReference>
<organism evidence="3 4">
    <name type="scientific">Racocetra fulgida</name>
    <dbReference type="NCBI Taxonomy" id="60492"/>
    <lineage>
        <taxon>Eukaryota</taxon>
        <taxon>Fungi</taxon>
        <taxon>Fungi incertae sedis</taxon>
        <taxon>Mucoromycota</taxon>
        <taxon>Glomeromycotina</taxon>
        <taxon>Glomeromycetes</taxon>
        <taxon>Diversisporales</taxon>
        <taxon>Gigasporaceae</taxon>
        <taxon>Racocetra</taxon>
    </lineage>
</organism>
<keyword evidence="4" id="KW-1185">Reference proteome</keyword>
<feature type="region of interest" description="Disordered" evidence="1">
    <location>
        <begin position="599"/>
        <end position="668"/>
    </location>
</feature>
<accession>A0A9N9NBY5</accession>
<dbReference type="InterPro" id="IPR000605">
    <property type="entry name" value="Helicase_SF3_ssDNA/RNA_vir"/>
</dbReference>